<dbReference type="Gene3D" id="3.40.50.300">
    <property type="entry name" value="P-loop containing nucleotide triphosphate hydrolases"/>
    <property type="match status" value="1"/>
</dbReference>
<dbReference type="SUPFAM" id="SSF52540">
    <property type="entry name" value="P-loop containing nucleoside triphosphate hydrolases"/>
    <property type="match status" value="2"/>
</dbReference>
<comment type="subunit">
    <text evidence="10">Monomer.</text>
</comment>
<comment type="caution">
    <text evidence="14">The sequence shown here is derived from an EMBL/GenBank/DDBJ whole genome shotgun (WGS) entry which is preliminary data.</text>
</comment>
<feature type="region of interest" description="Interaction with substrate tRNA" evidence="10">
    <location>
        <begin position="39"/>
        <end position="42"/>
    </location>
</feature>
<evidence type="ECO:0000256" key="11">
    <source>
        <dbReference type="RuleBase" id="RU003783"/>
    </source>
</evidence>
<dbReference type="HAMAP" id="MF_00185">
    <property type="entry name" value="IPP_trans"/>
    <property type="match status" value="1"/>
</dbReference>
<organism evidence="14 15">
    <name type="scientific">Umboniibacter marinipuniceus</name>
    <dbReference type="NCBI Taxonomy" id="569599"/>
    <lineage>
        <taxon>Bacteria</taxon>
        <taxon>Pseudomonadati</taxon>
        <taxon>Pseudomonadota</taxon>
        <taxon>Gammaproteobacteria</taxon>
        <taxon>Cellvibrionales</taxon>
        <taxon>Cellvibrionaceae</taxon>
        <taxon>Umboniibacter</taxon>
    </lineage>
</organism>
<evidence type="ECO:0000256" key="6">
    <source>
        <dbReference type="ARBA" id="ARBA00022741"/>
    </source>
</evidence>
<evidence type="ECO:0000256" key="2">
    <source>
        <dbReference type="ARBA" id="ARBA00003213"/>
    </source>
</evidence>
<evidence type="ECO:0000256" key="3">
    <source>
        <dbReference type="ARBA" id="ARBA00005842"/>
    </source>
</evidence>
<dbReference type="PANTHER" id="PTHR11088:SF60">
    <property type="entry name" value="TRNA DIMETHYLALLYLTRANSFERASE"/>
    <property type="match status" value="1"/>
</dbReference>
<evidence type="ECO:0000256" key="12">
    <source>
        <dbReference type="RuleBase" id="RU003784"/>
    </source>
</evidence>
<feature type="region of interest" description="Interaction with substrate tRNA" evidence="10">
    <location>
        <begin position="163"/>
        <end position="167"/>
    </location>
</feature>
<reference evidence="14 15" key="1">
    <citation type="submission" date="2018-10" db="EMBL/GenBank/DDBJ databases">
        <title>Genomic Encyclopedia of Type Strains, Phase IV (KMG-IV): sequencing the most valuable type-strain genomes for metagenomic binning, comparative biology and taxonomic classification.</title>
        <authorList>
            <person name="Goeker M."/>
        </authorList>
    </citation>
    <scope>NUCLEOTIDE SEQUENCE [LARGE SCALE GENOMIC DNA]</scope>
    <source>
        <strain evidence="14 15">DSM 25080</strain>
    </source>
</reference>
<comment type="cofactor">
    <cofactor evidence="1 10">
        <name>Mg(2+)</name>
        <dbReference type="ChEBI" id="CHEBI:18420"/>
    </cofactor>
</comment>
<evidence type="ECO:0000256" key="7">
    <source>
        <dbReference type="ARBA" id="ARBA00022840"/>
    </source>
</evidence>
<keyword evidence="8 10" id="KW-0460">Magnesium</keyword>
<evidence type="ECO:0000256" key="5">
    <source>
        <dbReference type="ARBA" id="ARBA00022694"/>
    </source>
</evidence>
<evidence type="ECO:0000256" key="10">
    <source>
        <dbReference type="HAMAP-Rule" id="MF_00185"/>
    </source>
</evidence>
<comment type="catalytic activity">
    <reaction evidence="9 10 11">
        <text>adenosine(37) in tRNA + dimethylallyl diphosphate = N(6)-dimethylallyladenosine(37) in tRNA + diphosphate</text>
        <dbReference type="Rhea" id="RHEA:26482"/>
        <dbReference type="Rhea" id="RHEA-COMP:10162"/>
        <dbReference type="Rhea" id="RHEA-COMP:10375"/>
        <dbReference type="ChEBI" id="CHEBI:33019"/>
        <dbReference type="ChEBI" id="CHEBI:57623"/>
        <dbReference type="ChEBI" id="CHEBI:74411"/>
        <dbReference type="ChEBI" id="CHEBI:74415"/>
        <dbReference type="EC" id="2.5.1.75"/>
    </reaction>
</comment>
<dbReference type="InterPro" id="IPR018022">
    <property type="entry name" value="IPT"/>
</dbReference>
<keyword evidence="6 10" id="KW-0547">Nucleotide-binding</keyword>
<dbReference type="EC" id="2.5.1.75" evidence="10"/>
<dbReference type="Gene3D" id="1.10.20.140">
    <property type="match status" value="1"/>
</dbReference>
<protein>
    <recommendedName>
        <fullName evidence="10">tRNA dimethylallyltransferase</fullName>
        <ecNumber evidence="10">2.5.1.75</ecNumber>
    </recommendedName>
    <alternativeName>
        <fullName evidence="10">Dimethylallyl diphosphate:tRNA dimethylallyltransferase</fullName>
        <shortName evidence="10">DMAPP:tRNA dimethylallyltransferase</shortName>
        <shortName evidence="10">DMATase</shortName>
    </alternativeName>
    <alternativeName>
        <fullName evidence="10">Isopentenyl-diphosphate:tRNA isopentenyltransferase</fullName>
        <shortName evidence="10">IPP transferase</shortName>
        <shortName evidence="10">IPPT</shortName>
        <shortName evidence="10">IPTase</shortName>
    </alternativeName>
</protein>
<keyword evidence="7 10" id="KW-0067">ATP-binding</keyword>
<keyword evidence="4 10" id="KW-0808">Transferase</keyword>
<evidence type="ECO:0000256" key="9">
    <source>
        <dbReference type="ARBA" id="ARBA00049563"/>
    </source>
</evidence>
<dbReference type="InterPro" id="IPR027417">
    <property type="entry name" value="P-loop_NTPase"/>
</dbReference>
<evidence type="ECO:0000256" key="8">
    <source>
        <dbReference type="ARBA" id="ARBA00022842"/>
    </source>
</evidence>
<evidence type="ECO:0000313" key="15">
    <source>
        <dbReference type="Proteomes" id="UP000267187"/>
    </source>
</evidence>
<dbReference type="FunFam" id="1.10.20.140:FF:000001">
    <property type="entry name" value="tRNA dimethylallyltransferase"/>
    <property type="match status" value="1"/>
</dbReference>
<dbReference type="PANTHER" id="PTHR11088">
    <property type="entry name" value="TRNA DIMETHYLALLYLTRANSFERASE"/>
    <property type="match status" value="1"/>
</dbReference>
<evidence type="ECO:0000256" key="4">
    <source>
        <dbReference type="ARBA" id="ARBA00022679"/>
    </source>
</evidence>
<dbReference type="EMBL" id="REFJ01000001">
    <property type="protein sequence ID" value="RMA82266.1"/>
    <property type="molecule type" value="Genomic_DNA"/>
</dbReference>
<dbReference type="AlphaFoldDB" id="A0A3M0ACJ0"/>
<dbReference type="Proteomes" id="UP000267187">
    <property type="component" value="Unassembled WGS sequence"/>
</dbReference>
<sequence length="317" mass="36147">MANSALNRVGFLMGPTASGKTALAIELYQSGGFDIISVDSAMVYRGLDIGSAKPSQEELVQAPHRLIDIRDPAEAYNAVDFRNDALREIERSHARNRIPLFVGGTMLYYKVLLEGVANMPSADAAVRAKVEAIAEEKGWQAVHALLTQVDPVAAERIHPNHSQRLSRAYEVFLQTGKPLSQWHSEQERDALCERYNVRQMAVMPIDRKILHGRIEQRFDQMMELGFEAEVMALMQREDLHLDLPSMRSVGYRQMWRYLAGEINFATMRDQILAATRQLAKRQFTWLRGWEDVYHLDVSGTPDLEALNNLALRYYQRD</sequence>
<dbReference type="NCBIfam" id="TIGR00174">
    <property type="entry name" value="miaA"/>
    <property type="match status" value="1"/>
</dbReference>
<comment type="similarity">
    <text evidence="3 10 13">Belongs to the IPP transferase family.</text>
</comment>
<dbReference type="GO" id="GO:0005524">
    <property type="term" value="F:ATP binding"/>
    <property type="evidence" value="ECO:0007669"/>
    <property type="project" value="UniProtKB-UniRule"/>
</dbReference>
<evidence type="ECO:0000256" key="13">
    <source>
        <dbReference type="RuleBase" id="RU003785"/>
    </source>
</evidence>
<feature type="site" description="Interaction with substrate tRNA" evidence="10">
    <location>
        <position position="127"/>
    </location>
</feature>
<feature type="binding site" evidence="10">
    <location>
        <begin position="16"/>
        <end position="21"/>
    </location>
    <ligand>
        <name>substrate</name>
    </ligand>
</feature>
<keyword evidence="5 10" id="KW-0819">tRNA processing</keyword>
<comment type="caution">
    <text evidence="10">Lacks conserved residue(s) required for the propagation of feature annotation.</text>
</comment>
<evidence type="ECO:0000313" key="14">
    <source>
        <dbReference type="EMBL" id="RMA82266.1"/>
    </source>
</evidence>
<accession>A0A3M0ACJ0</accession>
<evidence type="ECO:0000256" key="1">
    <source>
        <dbReference type="ARBA" id="ARBA00001946"/>
    </source>
</evidence>
<comment type="function">
    <text evidence="2 10 12">Catalyzes the transfer of a dimethylallyl group onto the adenine at position 37 in tRNAs that read codons beginning with uridine, leading to the formation of N6-(dimethylallyl)adenosine (i(6)A).</text>
</comment>
<name>A0A3M0ACJ0_9GAMM</name>
<proteinExistence type="inferred from homology"/>
<dbReference type="GO" id="GO:0006400">
    <property type="term" value="P:tRNA modification"/>
    <property type="evidence" value="ECO:0007669"/>
    <property type="project" value="TreeGrafter"/>
</dbReference>
<gene>
    <name evidence="10" type="primary">miaA</name>
    <name evidence="14" type="ORF">DFR27_0214</name>
</gene>
<dbReference type="GO" id="GO:0052381">
    <property type="term" value="F:tRNA dimethylallyltransferase activity"/>
    <property type="evidence" value="ECO:0007669"/>
    <property type="project" value="UniProtKB-UniRule"/>
</dbReference>
<dbReference type="InterPro" id="IPR039657">
    <property type="entry name" value="Dimethylallyltransferase"/>
</dbReference>
<feature type="site" description="Interaction with substrate tRNA" evidence="10">
    <location>
        <position position="105"/>
    </location>
</feature>
<feature type="binding site" evidence="10">
    <location>
        <begin position="14"/>
        <end position="21"/>
    </location>
    <ligand>
        <name>ATP</name>
        <dbReference type="ChEBI" id="CHEBI:30616"/>
    </ligand>
</feature>
<dbReference type="Pfam" id="PF01715">
    <property type="entry name" value="IPPT"/>
    <property type="match status" value="1"/>
</dbReference>
<keyword evidence="15" id="KW-1185">Reference proteome</keyword>